<dbReference type="EMBL" id="CCFA01001161">
    <property type="protein sequence ID" value="CDR99491.1"/>
    <property type="molecule type" value="Genomic_DNA"/>
</dbReference>
<feature type="region of interest" description="Disordered" evidence="1">
    <location>
        <begin position="44"/>
        <end position="107"/>
    </location>
</feature>
<dbReference type="Proteomes" id="UP000242770">
    <property type="component" value="Unassembled WGS sequence"/>
</dbReference>
<keyword evidence="3" id="KW-1185">Reference proteome</keyword>
<reference evidence="3" key="1">
    <citation type="submission" date="2014-06" db="EMBL/GenBank/DDBJ databases">
        <authorList>
            <person name="Berkman P.J."/>
        </authorList>
    </citation>
    <scope>NUCLEOTIDE SEQUENCE [LARGE SCALE GENOMIC DNA]</scope>
</reference>
<feature type="region of interest" description="Disordered" evidence="1">
    <location>
        <begin position="1"/>
        <end position="21"/>
    </location>
</feature>
<feature type="compositionally biased region" description="Polar residues" evidence="1">
    <location>
        <begin position="98"/>
        <end position="107"/>
    </location>
</feature>
<accession>A0A0F7RSH5</accession>
<protein>
    <submittedName>
        <fullName evidence="2">Uncharacterized protein</fullName>
    </submittedName>
</protein>
<proteinExistence type="predicted"/>
<evidence type="ECO:0000256" key="1">
    <source>
        <dbReference type="SAM" id="MobiDB-lite"/>
    </source>
</evidence>
<organism evidence="2 3">
    <name type="scientific">Sporisorium scitamineum</name>
    <dbReference type="NCBI Taxonomy" id="49012"/>
    <lineage>
        <taxon>Eukaryota</taxon>
        <taxon>Fungi</taxon>
        <taxon>Dikarya</taxon>
        <taxon>Basidiomycota</taxon>
        <taxon>Ustilaginomycotina</taxon>
        <taxon>Ustilaginomycetes</taxon>
        <taxon>Ustilaginales</taxon>
        <taxon>Ustilaginaceae</taxon>
        <taxon>Sporisorium</taxon>
    </lineage>
</organism>
<sequence length="107" mass="11347">MSAPSSDVSSPALPELSLDASLQRLHQQEDISASSLSSAARSRAWLQSHYQGSSEHEPSLPIESSPPVTESGNLDHSEAFRFPPLKPPQSATAPAATGLNQSRIELS</sequence>
<evidence type="ECO:0000313" key="3">
    <source>
        <dbReference type="Proteomes" id="UP000242770"/>
    </source>
</evidence>
<name>A0A0F7RSH5_9BASI</name>
<dbReference type="AlphaFoldDB" id="A0A0F7RSH5"/>
<gene>
    <name evidence="2" type="primary">SSCI22120.1</name>
</gene>
<evidence type="ECO:0000313" key="2">
    <source>
        <dbReference type="EMBL" id="CDR99491.1"/>
    </source>
</evidence>